<name>A0A9N9W9A1_9NEOP</name>
<gene>
    <name evidence="3" type="ORF">DIATSA_LOCUS1903</name>
</gene>
<evidence type="ECO:0000256" key="1">
    <source>
        <dbReference type="ARBA" id="ARBA00007073"/>
    </source>
</evidence>
<dbReference type="InterPro" id="IPR015419">
    <property type="entry name" value="CTAG/Pcc1"/>
</dbReference>
<organism evidence="3 4">
    <name type="scientific">Diatraea saccharalis</name>
    <name type="common">sugarcane borer</name>
    <dbReference type="NCBI Taxonomy" id="40085"/>
    <lineage>
        <taxon>Eukaryota</taxon>
        <taxon>Metazoa</taxon>
        <taxon>Ecdysozoa</taxon>
        <taxon>Arthropoda</taxon>
        <taxon>Hexapoda</taxon>
        <taxon>Insecta</taxon>
        <taxon>Pterygota</taxon>
        <taxon>Neoptera</taxon>
        <taxon>Endopterygota</taxon>
        <taxon>Lepidoptera</taxon>
        <taxon>Glossata</taxon>
        <taxon>Ditrysia</taxon>
        <taxon>Pyraloidea</taxon>
        <taxon>Crambidae</taxon>
        <taxon>Crambinae</taxon>
        <taxon>Diatraea</taxon>
    </lineage>
</organism>
<keyword evidence="4" id="KW-1185">Reference proteome</keyword>
<proteinExistence type="inferred from homology"/>
<dbReference type="OrthoDB" id="10025739at2759"/>
<comment type="similarity">
    <text evidence="1">Belongs to the CTAG/PCC1 family.</text>
</comment>
<dbReference type="EMBL" id="OU893342">
    <property type="protein sequence ID" value="CAG9783754.1"/>
    <property type="molecule type" value="Genomic_DNA"/>
</dbReference>
<sequence>MEESHNTKSVSLSIPFSSSDTASLVQEVLDVDKELKSSGIQRQISTVGVNLQVNGDLSKPTEGPLGRVTIVQNTPY</sequence>
<feature type="region of interest" description="Disordered" evidence="2">
    <location>
        <begin position="55"/>
        <end position="76"/>
    </location>
</feature>
<accession>A0A9N9W9A1</accession>
<reference evidence="3" key="1">
    <citation type="submission" date="2021-12" db="EMBL/GenBank/DDBJ databases">
        <authorList>
            <person name="King R."/>
        </authorList>
    </citation>
    <scope>NUCLEOTIDE SEQUENCE</scope>
</reference>
<dbReference type="Proteomes" id="UP001153714">
    <property type="component" value="Chromosome 11"/>
</dbReference>
<dbReference type="Pfam" id="PF09341">
    <property type="entry name" value="Pcc1"/>
    <property type="match status" value="1"/>
</dbReference>
<dbReference type="Gene3D" id="3.30.310.50">
    <property type="entry name" value="Alpha-D-phosphohexomutase, C-terminal domain"/>
    <property type="match status" value="1"/>
</dbReference>
<evidence type="ECO:0000313" key="3">
    <source>
        <dbReference type="EMBL" id="CAG9783754.1"/>
    </source>
</evidence>
<protein>
    <submittedName>
        <fullName evidence="3">Uncharacterized protein</fullName>
    </submittedName>
</protein>
<dbReference type="AlphaFoldDB" id="A0A9N9W9A1"/>
<reference evidence="3" key="2">
    <citation type="submission" date="2022-10" db="EMBL/GenBank/DDBJ databases">
        <authorList>
            <consortium name="ENA_rothamsted_submissions"/>
            <consortium name="culmorum"/>
            <person name="King R."/>
        </authorList>
    </citation>
    <scope>NUCLEOTIDE SEQUENCE</scope>
</reference>
<evidence type="ECO:0000313" key="4">
    <source>
        <dbReference type="Proteomes" id="UP001153714"/>
    </source>
</evidence>
<evidence type="ECO:0000256" key="2">
    <source>
        <dbReference type="SAM" id="MobiDB-lite"/>
    </source>
</evidence>